<dbReference type="InterPro" id="IPR000601">
    <property type="entry name" value="PKD_dom"/>
</dbReference>
<dbReference type="RefSeq" id="WP_131980279.1">
    <property type="nucleotide sequence ID" value="NZ_SMKL01000009.1"/>
</dbReference>
<dbReference type="SMART" id="SM00606">
    <property type="entry name" value="CBD_IV"/>
    <property type="match status" value="1"/>
</dbReference>
<dbReference type="PANTHER" id="PTHR19328">
    <property type="entry name" value="HEDGEHOG-INTERACTING PROTEIN"/>
    <property type="match status" value="1"/>
</dbReference>
<dbReference type="CDD" id="cd04084">
    <property type="entry name" value="CBM6_xylanase-like"/>
    <property type="match status" value="1"/>
</dbReference>
<accession>A0A4R4RXS8</accession>
<evidence type="ECO:0000313" key="4">
    <source>
        <dbReference type="EMBL" id="TDC53433.1"/>
    </source>
</evidence>
<evidence type="ECO:0000256" key="1">
    <source>
        <dbReference type="ARBA" id="ARBA00022729"/>
    </source>
</evidence>
<feature type="domain" description="PKD" evidence="3">
    <location>
        <begin position="541"/>
        <end position="615"/>
    </location>
</feature>
<dbReference type="InterPro" id="IPR011041">
    <property type="entry name" value="Quinoprot_gluc/sorb_DH_b-prop"/>
</dbReference>
<dbReference type="InterPro" id="IPR035986">
    <property type="entry name" value="PKD_dom_sf"/>
</dbReference>
<dbReference type="EMBL" id="SMKL01000009">
    <property type="protein sequence ID" value="TDC53433.1"/>
    <property type="molecule type" value="Genomic_DNA"/>
</dbReference>
<feature type="signal peptide" evidence="2">
    <location>
        <begin position="1"/>
        <end position="23"/>
    </location>
</feature>
<dbReference type="Proteomes" id="UP000295621">
    <property type="component" value="Unassembled WGS sequence"/>
</dbReference>
<dbReference type="InterPro" id="IPR006584">
    <property type="entry name" value="Cellulose-bd_IV"/>
</dbReference>
<dbReference type="InterPro" id="IPR054470">
    <property type="entry name" value="FIMAH_dom"/>
</dbReference>
<dbReference type="InterPro" id="IPR013783">
    <property type="entry name" value="Ig-like_fold"/>
</dbReference>
<dbReference type="InterPro" id="IPR058094">
    <property type="entry name" value="Ig-like_OmpL47-like"/>
</dbReference>
<dbReference type="SMART" id="SM00089">
    <property type="entry name" value="PKD"/>
    <property type="match status" value="1"/>
</dbReference>
<dbReference type="SUPFAM" id="SSF49299">
    <property type="entry name" value="PKD domain"/>
    <property type="match status" value="1"/>
</dbReference>
<dbReference type="SUPFAM" id="SSF50952">
    <property type="entry name" value="Soluble quinoprotein glucose dehydrogenase"/>
    <property type="match status" value="1"/>
</dbReference>
<dbReference type="Pfam" id="PF18911">
    <property type="entry name" value="PKD_4"/>
    <property type="match status" value="1"/>
</dbReference>
<dbReference type="InterPro" id="IPR008979">
    <property type="entry name" value="Galactose-bd-like_sf"/>
</dbReference>
<sequence>MRRIRSTLMSLLAAALLPVAVLAATGSSAVAHEGHDHEADDPALHWDNYEKILLSKETGEPIDLAVLPDSRILHTARNGAVRLTDPATGITRIVNTIDVYTNSEDGLQTIAIDPDFETNQWVYLLYAPRVMEAPYPETTPSGSAPTSLPAGETESYWDRWKGYNVLSRFKWDEATDSLDLSTEQQIIKVEAQRGQCCHVAGDMTWDADGNLYLSTGDNTPANTPGANGMAPNNDAPGMNPGLDARRGAGNTNDLRGKILRITVQEDGSYTIPEGNLFAPDTEGTRPEIYVMGVRNPFRIDYDLETGALVWGDYGPDAGAPNPDRGPMGYVEWQTTRQPINGGWPYCHGPNANYNEWNFATATPGPWFDCEAGAENNSRWNTGLDVVPPATAPHLYYGDNASHQPWPELTDLGGGGQGPMGGPVYRFDPDNPSPAKFPQFWDGHPFFAEFSQDYVAVFDLDLATSGPVTDIIDFLPNAHLSHVGQPIWDNVMDMEFGPDGSLYVLEYGDGFFRQNPDAGLYRVDYAEGNKSPQARFTADPISSSEAPLTVSFDASASADPEGAALTYEWDFDGDGTFDATGVTASHTYTELGQYYAALRVTDPSGKFGARATQVTVGNVAPTVSLDTPDGGFFDWGQAVAVAVSVDDPEDGTTPTCSRVTWAFGLGHDLHAHPLSQGTGCTFGVPTPADAQEHGETENIYGALVVGYTDNGHLGVPPARGEASLLLNPKTQQGEWFDASQGVEITDDAAARGLRKVTSFDAGDWIAFDPVNLANIDSIVARAWGRGTLHLRWNDPKAPPFAQLSFRNRTGWFEVEQALSNAPAGSGRLYLTSTSGFDLDEVRFVGDGVADVTPPTVSHSLNPATPTGSNGWYTGDVALTVNATDNGTVASRQRSLDGGVTWSNANNPLTITAEGATTVLYRATDSGGNVSAVGSVTVRIDKTPPVASIGGVADGSSHAAGGTLTPSFSGSDAVSGLASVTGTLDGVALASGSVVHLWTLPVGSRTLVATATDVAGRQATATVSFTVTTSLADLAAIVDHYDGAGVLTTAGESRLRLHLDAAIRHADAGRDDSAVRSLDQFLAAARSSIFVTDAGARAVLTHHGEVLVAQLNS</sequence>
<dbReference type="InterPro" id="IPR005084">
    <property type="entry name" value="CBM6"/>
</dbReference>
<dbReference type="GO" id="GO:0005975">
    <property type="term" value="P:carbohydrate metabolic process"/>
    <property type="evidence" value="ECO:0007669"/>
    <property type="project" value="UniProtKB-ARBA"/>
</dbReference>
<dbReference type="InterPro" id="IPR022409">
    <property type="entry name" value="PKD/Chitinase_dom"/>
</dbReference>
<evidence type="ECO:0000256" key="2">
    <source>
        <dbReference type="SAM" id="SignalP"/>
    </source>
</evidence>
<organism evidence="4 5">
    <name type="scientific">Jiangella ureilytica</name>
    <dbReference type="NCBI Taxonomy" id="2530374"/>
    <lineage>
        <taxon>Bacteria</taxon>
        <taxon>Bacillati</taxon>
        <taxon>Actinomycetota</taxon>
        <taxon>Actinomycetes</taxon>
        <taxon>Jiangellales</taxon>
        <taxon>Jiangellaceae</taxon>
        <taxon>Jiangella</taxon>
    </lineage>
</organism>
<reference evidence="4 5" key="1">
    <citation type="submission" date="2019-02" db="EMBL/GenBank/DDBJ databases">
        <title>Draft genome sequences of novel Actinobacteria.</title>
        <authorList>
            <person name="Sahin N."/>
            <person name="Ay H."/>
            <person name="Saygin H."/>
        </authorList>
    </citation>
    <scope>NUCLEOTIDE SEQUENCE [LARGE SCALE GENOMIC DNA]</scope>
    <source>
        <strain evidence="4 5">KC603</strain>
    </source>
</reference>
<dbReference type="InterPro" id="IPR011042">
    <property type="entry name" value="6-blade_b-propeller_TolB-like"/>
</dbReference>
<dbReference type="Gene3D" id="2.60.120.260">
    <property type="entry name" value="Galactose-binding domain-like"/>
    <property type="match status" value="1"/>
</dbReference>
<gene>
    <name evidence="4" type="ORF">E1212_05865</name>
</gene>
<comment type="caution">
    <text evidence="4">The sequence shown here is derived from an EMBL/GenBank/DDBJ whole genome shotgun (WGS) entry which is preliminary data.</text>
</comment>
<evidence type="ECO:0000259" key="3">
    <source>
        <dbReference type="PROSITE" id="PS50093"/>
    </source>
</evidence>
<dbReference type="GO" id="GO:0030246">
    <property type="term" value="F:carbohydrate binding"/>
    <property type="evidence" value="ECO:0007669"/>
    <property type="project" value="InterPro"/>
</dbReference>
<protein>
    <submittedName>
        <fullName evidence="4">Carbohydrate-binding protein</fullName>
    </submittedName>
</protein>
<name>A0A4R4RXS8_9ACTN</name>
<keyword evidence="5" id="KW-1185">Reference proteome</keyword>
<dbReference type="OrthoDB" id="6402258at2"/>
<dbReference type="Gene3D" id="2.60.40.10">
    <property type="entry name" value="Immunoglobulins"/>
    <property type="match status" value="2"/>
</dbReference>
<dbReference type="InterPro" id="IPR012938">
    <property type="entry name" value="Glc/Sorbosone_DH"/>
</dbReference>
<dbReference type="Pfam" id="PF07995">
    <property type="entry name" value="GSDH"/>
    <property type="match status" value="1"/>
</dbReference>
<proteinExistence type="predicted"/>
<feature type="chain" id="PRO_5039201676" evidence="2">
    <location>
        <begin position="24"/>
        <end position="1111"/>
    </location>
</feature>
<dbReference type="PROSITE" id="PS50093">
    <property type="entry name" value="PKD"/>
    <property type="match status" value="1"/>
</dbReference>
<dbReference type="Pfam" id="PF03422">
    <property type="entry name" value="CBM_6"/>
    <property type="match status" value="1"/>
</dbReference>
<evidence type="ECO:0000313" key="5">
    <source>
        <dbReference type="Proteomes" id="UP000295621"/>
    </source>
</evidence>
<dbReference type="AlphaFoldDB" id="A0A4R4RXS8"/>
<dbReference type="NCBIfam" id="NF047446">
    <property type="entry name" value="barrel_OmpL47"/>
    <property type="match status" value="1"/>
</dbReference>
<dbReference type="CDD" id="cd00146">
    <property type="entry name" value="PKD"/>
    <property type="match status" value="1"/>
</dbReference>
<dbReference type="SUPFAM" id="SSF49785">
    <property type="entry name" value="Galactose-binding domain-like"/>
    <property type="match status" value="1"/>
</dbReference>
<keyword evidence="1 2" id="KW-0732">Signal</keyword>
<dbReference type="PANTHER" id="PTHR19328:SF75">
    <property type="entry name" value="ALDOSE SUGAR DEHYDROGENASE YLII"/>
    <property type="match status" value="1"/>
</dbReference>
<dbReference type="Pfam" id="PF22888">
    <property type="entry name" value="FIMAH"/>
    <property type="match status" value="1"/>
</dbReference>
<dbReference type="Gene3D" id="2.120.10.30">
    <property type="entry name" value="TolB, C-terminal domain"/>
    <property type="match status" value="1"/>
</dbReference>